<dbReference type="STRING" id="649333.SAMN04487989_101344"/>
<protein>
    <submittedName>
        <fullName evidence="1">Thiol-disulfide isomerase or thioredoxin</fullName>
    </submittedName>
</protein>
<dbReference type="Gene3D" id="3.40.30.10">
    <property type="entry name" value="Glutaredoxin"/>
    <property type="match status" value="1"/>
</dbReference>
<dbReference type="EMBL" id="FOVN01000001">
    <property type="protein sequence ID" value="SFN42440.1"/>
    <property type="molecule type" value="Genomic_DNA"/>
</dbReference>
<sequence>MINWVQGIFAPSYNEIKIMETINDTNISNIIKASLKTSYTYADYRDLVTDLVGRESTTGNDKSEDMVEYTKLNDKRMKRWDKTIKLTEDSITRLSNFKGKVTWIVITESWCGDAAHVVPAIAKLAEQSDTISLKLVLRDTNEDLMNQFLTNGGKSIPKLIMVDNETGEVLDTFGPRPVAATKLVADYKAAHGILTPEFKEDLQGWYNKDKGQSTMEDLLTMLGV</sequence>
<dbReference type="Proteomes" id="UP000198705">
    <property type="component" value="Unassembled WGS sequence"/>
</dbReference>
<dbReference type="InterPro" id="IPR036249">
    <property type="entry name" value="Thioredoxin-like_sf"/>
</dbReference>
<dbReference type="SUPFAM" id="SSF52833">
    <property type="entry name" value="Thioredoxin-like"/>
    <property type="match status" value="1"/>
</dbReference>
<gene>
    <name evidence="1" type="ORF">SAMN04487989_101344</name>
</gene>
<evidence type="ECO:0000313" key="1">
    <source>
        <dbReference type="EMBL" id="SFN42440.1"/>
    </source>
</evidence>
<accession>A0A1I4YXS0</accession>
<keyword evidence="1" id="KW-0413">Isomerase</keyword>
<proteinExistence type="predicted"/>
<dbReference type="GO" id="GO:0016853">
    <property type="term" value="F:isomerase activity"/>
    <property type="evidence" value="ECO:0007669"/>
    <property type="project" value="UniProtKB-KW"/>
</dbReference>
<organism evidence="1 2">
    <name type="scientific">Bizionia echini</name>
    <dbReference type="NCBI Taxonomy" id="649333"/>
    <lineage>
        <taxon>Bacteria</taxon>
        <taxon>Pseudomonadati</taxon>
        <taxon>Bacteroidota</taxon>
        <taxon>Flavobacteriia</taxon>
        <taxon>Flavobacteriales</taxon>
        <taxon>Flavobacteriaceae</taxon>
        <taxon>Bizionia</taxon>
    </lineage>
</organism>
<evidence type="ECO:0000313" key="2">
    <source>
        <dbReference type="Proteomes" id="UP000198705"/>
    </source>
</evidence>
<dbReference type="AlphaFoldDB" id="A0A1I4YXS0"/>
<dbReference type="Pfam" id="PF14595">
    <property type="entry name" value="Thioredoxin_9"/>
    <property type="match status" value="1"/>
</dbReference>
<name>A0A1I4YXS0_9FLAO</name>
<reference evidence="2" key="1">
    <citation type="submission" date="2016-10" db="EMBL/GenBank/DDBJ databases">
        <authorList>
            <person name="Varghese N."/>
            <person name="Submissions S."/>
        </authorList>
    </citation>
    <scope>NUCLEOTIDE SEQUENCE [LARGE SCALE GENOMIC DNA]</scope>
    <source>
        <strain evidence="2">DSM 23925</strain>
    </source>
</reference>
<keyword evidence="2" id="KW-1185">Reference proteome</keyword>